<gene>
    <name evidence="3" type="ORF">YALI1_D34090g</name>
</gene>
<sequence length="94" mass="10263">MIVIYTPVHCTSAPLGDWFTQQMETSASIHPNVSSEPEPGESEDSTTDKRLSPATVRYCLVSSSRELDVIDLICTLVVVVVVVVVFVVVCRCCC</sequence>
<keyword evidence="2" id="KW-1133">Transmembrane helix</keyword>
<keyword evidence="2" id="KW-0812">Transmembrane</keyword>
<dbReference type="EMBL" id="CP017556">
    <property type="protein sequence ID" value="AOW04653.1"/>
    <property type="molecule type" value="Genomic_DNA"/>
</dbReference>
<evidence type="ECO:0000256" key="1">
    <source>
        <dbReference type="SAM" id="MobiDB-lite"/>
    </source>
</evidence>
<accession>A0A1D8NGC1</accession>
<dbReference type="GeneID" id="94583482"/>
<evidence type="ECO:0000256" key="2">
    <source>
        <dbReference type="SAM" id="Phobius"/>
    </source>
</evidence>
<dbReference type="VEuPathDB" id="FungiDB:YALI1_D34090g"/>
<feature type="transmembrane region" description="Helical" evidence="2">
    <location>
        <begin position="69"/>
        <end position="89"/>
    </location>
</feature>
<feature type="region of interest" description="Disordered" evidence="1">
    <location>
        <begin position="26"/>
        <end position="50"/>
    </location>
</feature>
<name>A0A1D8NGC1_YARLL</name>
<dbReference type="Proteomes" id="UP000182444">
    <property type="component" value="Chromosome 1D"/>
</dbReference>
<dbReference type="RefSeq" id="XP_068138972.1">
    <property type="nucleotide sequence ID" value="XM_068282871.1"/>
</dbReference>
<organism evidence="3 4">
    <name type="scientific">Yarrowia lipolytica</name>
    <name type="common">Candida lipolytica</name>
    <dbReference type="NCBI Taxonomy" id="4952"/>
    <lineage>
        <taxon>Eukaryota</taxon>
        <taxon>Fungi</taxon>
        <taxon>Dikarya</taxon>
        <taxon>Ascomycota</taxon>
        <taxon>Saccharomycotina</taxon>
        <taxon>Dipodascomycetes</taxon>
        <taxon>Dipodascales</taxon>
        <taxon>Dipodascales incertae sedis</taxon>
        <taxon>Yarrowia</taxon>
    </lineage>
</organism>
<protein>
    <submittedName>
        <fullName evidence="3">Uncharacterized protein</fullName>
    </submittedName>
</protein>
<evidence type="ECO:0000313" key="4">
    <source>
        <dbReference type="Proteomes" id="UP000182444"/>
    </source>
</evidence>
<reference evidence="3 4" key="1">
    <citation type="journal article" date="2016" name="PLoS ONE">
        <title>Sequence Assembly of Yarrowia lipolytica Strain W29/CLIB89 Shows Transposable Element Diversity.</title>
        <authorList>
            <person name="Magnan C."/>
            <person name="Yu J."/>
            <person name="Chang I."/>
            <person name="Jahn E."/>
            <person name="Kanomata Y."/>
            <person name="Wu J."/>
            <person name="Zeller M."/>
            <person name="Oakes M."/>
            <person name="Baldi P."/>
            <person name="Sandmeyer S."/>
        </authorList>
    </citation>
    <scope>NUCLEOTIDE SEQUENCE [LARGE SCALE GENOMIC DNA]</scope>
    <source>
        <strain evidence="4">CLIB89(W29)</strain>
    </source>
</reference>
<keyword evidence="2" id="KW-0472">Membrane</keyword>
<proteinExistence type="predicted"/>
<evidence type="ECO:0000313" key="3">
    <source>
        <dbReference type="EMBL" id="AOW04653.1"/>
    </source>
</evidence>
<dbReference type="AlphaFoldDB" id="A0A1D8NGC1"/>